<feature type="domain" description="ABC transmembrane type-1" evidence="11">
    <location>
        <begin position="94"/>
        <end position="287"/>
    </location>
</feature>
<evidence type="ECO:0000256" key="10">
    <source>
        <dbReference type="SAM" id="Phobius"/>
    </source>
</evidence>
<dbReference type="Gene3D" id="1.10.3720.10">
    <property type="entry name" value="MetI-like"/>
    <property type="match status" value="1"/>
</dbReference>
<dbReference type="GO" id="GO:0006865">
    <property type="term" value="P:amino acid transport"/>
    <property type="evidence" value="ECO:0007669"/>
    <property type="project" value="UniProtKB-KW"/>
</dbReference>
<dbReference type="PROSITE" id="PS50928">
    <property type="entry name" value="ABC_TM1"/>
    <property type="match status" value="1"/>
</dbReference>
<feature type="transmembrane region" description="Helical" evidence="10">
    <location>
        <begin position="89"/>
        <end position="118"/>
    </location>
</feature>
<keyword evidence="5 10" id="KW-0812">Transmembrane</keyword>
<keyword evidence="7 10" id="KW-1133">Transmembrane helix</keyword>
<evidence type="ECO:0000256" key="2">
    <source>
        <dbReference type="ARBA" id="ARBA00010072"/>
    </source>
</evidence>
<dbReference type="InterPro" id="IPR000515">
    <property type="entry name" value="MetI-like"/>
</dbReference>
<dbReference type="PANTHER" id="PTHR30614">
    <property type="entry name" value="MEMBRANE COMPONENT OF AMINO ACID ABC TRANSPORTER"/>
    <property type="match status" value="1"/>
</dbReference>
<feature type="transmembrane region" description="Helical" evidence="10">
    <location>
        <begin position="168"/>
        <end position="188"/>
    </location>
</feature>
<dbReference type="PANTHER" id="PTHR30614:SF20">
    <property type="entry name" value="GLUTAMINE TRANSPORT SYSTEM PERMEASE PROTEIN GLNP"/>
    <property type="match status" value="1"/>
</dbReference>
<dbReference type="InterPro" id="IPR035906">
    <property type="entry name" value="MetI-like_sf"/>
</dbReference>
<keyword evidence="8 10" id="KW-0472">Membrane</keyword>
<keyword evidence="3" id="KW-0813">Transport</keyword>
<feature type="transmembrane region" description="Helical" evidence="10">
    <location>
        <begin position="139"/>
        <end position="156"/>
    </location>
</feature>
<feature type="transmembrane region" description="Helical" evidence="10">
    <location>
        <begin position="269"/>
        <end position="287"/>
    </location>
</feature>
<evidence type="ECO:0000256" key="9">
    <source>
        <dbReference type="SAM" id="MobiDB-lite"/>
    </source>
</evidence>
<comment type="subcellular location">
    <subcellularLocation>
        <location evidence="1">Cell membrane</location>
        <topology evidence="1">Multi-pass membrane protein</topology>
    </subcellularLocation>
</comment>
<evidence type="ECO:0000256" key="5">
    <source>
        <dbReference type="ARBA" id="ARBA00022692"/>
    </source>
</evidence>
<keyword evidence="6" id="KW-0029">Amino-acid transport</keyword>
<evidence type="ECO:0000256" key="6">
    <source>
        <dbReference type="ARBA" id="ARBA00022970"/>
    </source>
</evidence>
<evidence type="ECO:0000256" key="7">
    <source>
        <dbReference type="ARBA" id="ARBA00022989"/>
    </source>
</evidence>
<evidence type="ECO:0000256" key="8">
    <source>
        <dbReference type="ARBA" id="ARBA00023136"/>
    </source>
</evidence>
<evidence type="ECO:0000256" key="3">
    <source>
        <dbReference type="ARBA" id="ARBA00022448"/>
    </source>
</evidence>
<evidence type="ECO:0000256" key="4">
    <source>
        <dbReference type="ARBA" id="ARBA00022475"/>
    </source>
</evidence>
<evidence type="ECO:0000313" key="12">
    <source>
        <dbReference type="EMBL" id="CAB4893337.1"/>
    </source>
</evidence>
<dbReference type="GO" id="GO:0022857">
    <property type="term" value="F:transmembrane transporter activity"/>
    <property type="evidence" value="ECO:0007669"/>
    <property type="project" value="InterPro"/>
</dbReference>
<proteinExistence type="inferred from homology"/>
<dbReference type="InterPro" id="IPR010065">
    <property type="entry name" value="AA_ABC_transptr_permease_3TM"/>
</dbReference>
<keyword evidence="4" id="KW-1003">Cell membrane</keyword>
<dbReference type="EMBL" id="CAFBME010000038">
    <property type="protein sequence ID" value="CAB4893337.1"/>
    <property type="molecule type" value="Genomic_DNA"/>
</dbReference>
<dbReference type="Pfam" id="PF00528">
    <property type="entry name" value="BPD_transp_1"/>
    <property type="match status" value="1"/>
</dbReference>
<comment type="similarity">
    <text evidence="2">Belongs to the binding-protein-dependent transport system permease family. HisMQ subfamily.</text>
</comment>
<dbReference type="InterPro" id="IPR043429">
    <property type="entry name" value="ArtM/GltK/GlnP/TcyL/YhdX-like"/>
</dbReference>
<protein>
    <submittedName>
        <fullName evidence="12">Unannotated protein</fullName>
    </submittedName>
</protein>
<gene>
    <name evidence="12" type="ORF">UFOPK3555_00509</name>
</gene>
<feature type="region of interest" description="Disordered" evidence="9">
    <location>
        <begin position="1"/>
        <end position="21"/>
    </location>
</feature>
<dbReference type="SUPFAM" id="SSF161098">
    <property type="entry name" value="MetI-like"/>
    <property type="match status" value="1"/>
</dbReference>
<reference evidence="12" key="1">
    <citation type="submission" date="2020-05" db="EMBL/GenBank/DDBJ databases">
        <authorList>
            <person name="Chiriac C."/>
            <person name="Salcher M."/>
            <person name="Ghai R."/>
            <person name="Kavagutti S V."/>
        </authorList>
    </citation>
    <scope>NUCLEOTIDE SEQUENCE</scope>
</reference>
<feature type="transmembrane region" description="Helical" evidence="10">
    <location>
        <begin position="46"/>
        <end position="69"/>
    </location>
</feature>
<dbReference type="CDD" id="cd06261">
    <property type="entry name" value="TM_PBP2"/>
    <property type="match status" value="1"/>
</dbReference>
<dbReference type="GO" id="GO:0043190">
    <property type="term" value="C:ATP-binding cassette (ABC) transporter complex"/>
    <property type="evidence" value="ECO:0007669"/>
    <property type="project" value="InterPro"/>
</dbReference>
<accession>A0A6J7FD68</accession>
<sequence>MSQEVGRSTGGNSGAAPYSFGGEWTPSPIELGRRASRKAKGRRNGLIAALSSLFVLGTLAIVVVTSPGWKVLSATFFDWGYGFEVLPKILTGFFQSNVILTLIAATSVGALGLTIALVRTSRSPALTPFRLLATAYVDAFRGIPMLLIILLVGFGIPALQIRGLTNDVFILGIIAVIITYSAYVAEVIRSGILTVHPSQRAAARSLGLSNLQTLRYVVLPQALRRVTPPLLNDLVALIKDTGLVSILGVTDAIRAAQIETSRTFNYTPYVMAAIVFLLVTIPLTRYTDRTLRKSIERQNAQGLA</sequence>
<evidence type="ECO:0000259" key="11">
    <source>
        <dbReference type="PROSITE" id="PS50928"/>
    </source>
</evidence>
<dbReference type="AlphaFoldDB" id="A0A6J7FD68"/>
<name>A0A6J7FD68_9ZZZZ</name>
<organism evidence="12">
    <name type="scientific">freshwater metagenome</name>
    <dbReference type="NCBI Taxonomy" id="449393"/>
    <lineage>
        <taxon>unclassified sequences</taxon>
        <taxon>metagenomes</taxon>
        <taxon>ecological metagenomes</taxon>
    </lineage>
</organism>
<dbReference type="NCBIfam" id="TIGR01726">
    <property type="entry name" value="HEQRo_perm_3TM"/>
    <property type="match status" value="1"/>
</dbReference>
<evidence type="ECO:0000256" key="1">
    <source>
        <dbReference type="ARBA" id="ARBA00004651"/>
    </source>
</evidence>